<proteinExistence type="predicted"/>
<dbReference type="RefSeq" id="WP_307903438.1">
    <property type="nucleotide sequence ID" value="NZ_AP027059.1"/>
</dbReference>
<evidence type="ECO:0000313" key="2">
    <source>
        <dbReference type="EMBL" id="BDU50574.1"/>
    </source>
</evidence>
<keyword evidence="3" id="KW-1185">Reference proteome</keyword>
<protein>
    <submittedName>
        <fullName evidence="2">Glutaredoxin</fullName>
    </submittedName>
</protein>
<name>A0AAU9DTQ2_9FUSO</name>
<evidence type="ECO:0000259" key="1">
    <source>
        <dbReference type="Pfam" id="PF13192"/>
    </source>
</evidence>
<dbReference type="InterPro" id="IPR011903">
    <property type="entry name" value="TON_0319-like"/>
</dbReference>
<gene>
    <name evidence="2" type="ORF">HLVA_11430</name>
</gene>
<dbReference type="KEGG" id="haby:HLVA_11430"/>
<dbReference type="InterPro" id="IPR012336">
    <property type="entry name" value="Thioredoxin-like_fold"/>
</dbReference>
<dbReference type="PANTHER" id="PTHR37170:SF1">
    <property type="entry name" value="GLUTAREDOXIN-LIKE PROTEIN"/>
    <property type="match status" value="1"/>
</dbReference>
<accession>A0AAU9DTQ2</accession>
<evidence type="ECO:0000313" key="3">
    <source>
        <dbReference type="Proteomes" id="UP001321582"/>
    </source>
</evidence>
<dbReference type="NCBIfam" id="TIGR02187">
    <property type="entry name" value="PDO_seleno_TRX"/>
    <property type="match status" value="1"/>
</dbReference>
<dbReference type="SUPFAM" id="SSF52833">
    <property type="entry name" value="Thioredoxin-like"/>
    <property type="match status" value="2"/>
</dbReference>
<dbReference type="Pfam" id="PF13192">
    <property type="entry name" value="Thioredoxin_3"/>
    <property type="match status" value="1"/>
</dbReference>
<organism evidence="2 3">
    <name type="scientific">Haliovirga abyssi</name>
    <dbReference type="NCBI Taxonomy" id="2996794"/>
    <lineage>
        <taxon>Bacteria</taxon>
        <taxon>Fusobacteriati</taxon>
        <taxon>Fusobacteriota</taxon>
        <taxon>Fusobacteriia</taxon>
        <taxon>Fusobacteriales</taxon>
        <taxon>Haliovirgaceae</taxon>
        <taxon>Haliovirga</taxon>
    </lineage>
</organism>
<feature type="domain" description="Thioredoxin-like fold" evidence="1">
    <location>
        <begin position="134"/>
        <end position="213"/>
    </location>
</feature>
<dbReference type="AlphaFoldDB" id="A0AAU9DTQ2"/>
<dbReference type="PANTHER" id="PTHR37170">
    <property type="entry name" value="GLUTAREDOXIN-RELATED"/>
    <property type="match status" value="1"/>
</dbReference>
<dbReference type="Gene3D" id="3.40.30.10">
    <property type="entry name" value="Glutaredoxin"/>
    <property type="match status" value="2"/>
</dbReference>
<dbReference type="PROSITE" id="PS51354">
    <property type="entry name" value="GLUTAREDOXIN_2"/>
    <property type="match status" value="1"/>
</dbReference>
<sequence length="218" mass="24615">MGLLKDTDIKFLKEKFGKELGKEVTVIAFTSENQNKENNDTFKDILTEVSDLDERIKLEFYSEEDKELVEKYGITMYPAFAMVGEKDYGVRFYGIPSGYEFAALIENLIDISKDKSALATDLLEEVKSIDKEITIKVFVTPTCPHCPGAARKAHMFAMENENILGEAIEANEFPVVSQKYGVMAVPKIVIESKDGKSVSFEGNYPEAHFIEKIKELMK</sequence>
<dbReference type="Proteomes" id="UP001321582">
    <property type="component" value="Chromosome"/>
</dbReference>
<dbReference type="CDD" id="cd02973">
    <property type="entry name" value="TRX_GRX_like"/>
    <property type="match status" value="1"/>
</dbReference>
<reference evidence="2 3" key="1">
    <citation type="submission" date="2022-11" db="EMBL/GenBank/DDBJ databases">
        <title>Haliovirga abyssi gen. nov., sp. nov., a mesophilic fermentative bacterium isolated from the Iheya North hydrothermal field and the proposal of Haliovirgaceae fam. nov.</title>
        <authorList>
            <person name="Miyazaki U."/>
            <person name="Tame A."/>
            <person name="Miyazaki J."/>
            <person name="Takai K."/>
            <person name="Sawayama S."/>
            <person name="Kitajima M."/>
            <person name="Okamoto A."/>
            <person name="Nakagawa S."/>
        </authorList>
    </citation>
    <scope>NUCLEOTIDE SEQUENCE [LARGE SCALE GENOMIC DNA]</scope>
    <source>
        <strain evidence="2 3">IC12</strain>
    </source>
</reference>
<dbReference type="InterPro" id="IPR036249">
    <property type="entry name" value="Thioredoxin-like_sf"/>
</dbReference>
<dbReference type="EMBL" id="AP027059">
    <property type="protein sequence ID" value="BDU50574.1"/>
    <property type="molecule type" value="Genomic_DNA"/>
</dbReference>